<accession>A0A9Q1G2X6</accession>
<sequence>MSWRKTLRRSKPRKVFNASLTRSDLPADCLGAGLGKAGIIRSNPLSLTMSSTIVNHYHPPATVQWVNGGFDAKFNKLLPPPPLIIASSVNSTPT</sequence>
<comment type="caution">
    <text evidence="1">The sequence shown here is derived from an EMBL/GenBank/DDBJ whole genome shotgun (WGS) entry which is preliminary data.</text>
</comment>
<evidence type="ECO:0000313" key="1">
    <source>
        <dbReference type="EMBL" id="KAJ8374395.1"/>
    </source>
</evidence>
<keyword evidence="2" id="KW-1185">Reference proteome</keyword>
<protein>
    <submittedName>
        <fullName evidence="1">Uncharacterized protein</fullName>
    </submittedName>
</protein>
<gene>
    <name evidence="1" type="ORF">SKAU_G00049750</name>
</gene>
<reference evidence="1" key="1">
    <citation type="journal article" date="2023" name="Science">
        <title>Genome structures resolve the early diversification of teleost fishes.</title>
        <authorList>
            <person name="Parey E."/>
            <person name="Louis A."/>
            <person name="Montfort J."/>
            <person name="Bouchez O."/>
            <person name="Roques C."/>
            <person name="Iampietro C."/>
            <person name="Lluch J."/>
            <person name="Castinel A."/>
            <person name="Donnadieu C."/>
            <person name="Desvignes T."/>
            <person name="Floi Bucao C."/>
            <person name="Jouanno E."/>
            <person name="Wen M."/>
            <person name="Mejri S."/>
            <person name="Dirks R."/>
            <person name="Jansen H."/>
            <person name="Henkel C."/>
            <person name="Chen W.J."/>
            <person name="Zahm M."/>
            <person name="Cabau C."/>
            <person name="Klopp C."/>
            <person name="Thompson A.W."/>
            <person name="Robinson-Rechavi M."/>
            <person name="Braasch I."/>
            <person name="Lecointre G."/>
            <person name="Bobe J."/>
            <person name="Postlethwait J.H."/>
            <person name="Berthelot C."/>
            <person name="Roest Crollius H."/>
            <person name="Guiguen Y."/>
        </authorList>
    </citation>
    <scope>NUCLEOTIDE SEQUENCE</scope>
    <source>
        <strain evidence="1">WJC10195</strain>
    </source>
</reference>
<dbReference type="AlphaFoldDB" id="A0A9Q1G2X6"/>
<dbReference type="EMBL" id="JAINUF010000002">
    <property type="protein sequence ID" value="KAJ8374395.1"/>
    <property type="molecule type" value="Genomic_DNA"/>
</dbReference>
<dbReference type="Proteomes" id="UP001152622">
    <property type="component" value="Chromosome 2"/>
</dbReference>
<organism evidence="1 2">
    <name type="scientific">Synaphobranchus kaupii</name>
    <name type="common">Kaup's arrowtooth eel</name>
    <dbReference type="NCBI Taxonomy" id="118154"/>
    <lineage>
        <taxon>Eukaryota</taxon>
        <taxon>Metazoa</taxon>
        <taxon>Chordata</taxon>
        <taxon>Craniata</taxon>
        <taxon>Vertebrata</taxon>
        <taxon>Euteleostomi</taxon>
        <taxon>Actinopterygii</taxon>
        <taxon>Neopterygii</taxon>
        <taxon>Teleostei</taxon>
        <taxon>Anguilliformes</taxon>
        <taxon>Synaphobranchidae</taxon>
        <taxon>Synaphobranchus</taxon>
    </lineage>
</organism>
<proteinExistence type="predicted"/>
<evidence type="ECO:0000313" key="2">
    <source>
        <dbReference type="Proteomes" id="UP001152622"/>
    </source>
</evidence>
<name>A0A9Q1G2X6_SYNKA</name>